<dbReference type="InterPro" id="IPR018499">
    <property type="entry name" value="Tetraspanin/Peripherin"/>
</dbReference>
<dbReference type="AlphaFoldDB" id="A0A9Q0RL81"/>
<accession>A0A9Q0RL81</accession>
<evidence type="ECO:0000256" key="1">
    <source>
        <dbReference type="ARBA" id="ARBA00004141"/>
    </source>
</evidence>
<dbReference type="SUPFAM" id="SSF48652">
    <property type="entry name" value="Tetraspanin"/>
    <property type="match status" value="1"/>
</dbReference>
<dbReference type="GO" id="GO:0005666">
    <property type="term" value="C:RNA polymerase III complex"/>
    <property type="evidence" value="ECO:0007669"/>
    <property type="project" value="InterPro"/>
</dbReference>
<dbReference type="Pfam" id="PF00335">
    <property type="entry name" value="Tetraspanin"/>
    <property type="match status" value="1"/>
</dbReference>
<gene>
    <name evidence="6" type="ORF">RDWZM_005855</name>
</gene>
<proteinExistence type="predicted"/>
<dbReference type="GO" id="GO:0006383">
    <property type="term" value="P:transcription by RNA polymerase III"/>
    <property type="evidence" value="ECO:0007669"/>
    <property type="project" value="InterPro"/>
</dbReference>
<dbReference type="PRINTS" id="PR00259">
    <property type="entry name" value="TMFOUR"/>
</dbReference>
<dbReference type="Pfam" id="PF05158">
    <property type="entry name" value="RNA_pol_Rpc34"/>
    <property type="match status" value="1"/>
</dbReference>
<feature type="transmembrane region" description="Helical" evidence="5">
    <location>
        <begin position="71"/>
        <end position="92"/>
    </location>
</feature>
<dbReference type="Gene3D" id="1.10.1450.10">
    <property type="entry name" value="Tetraspanin"/>
    <property type="match status" value="1"/>
</dbReference>
<keyword evidence="2 5" id="KW-0812">Transmembrane</keyword>
<dbReference type="InterPro" id="IPR007832">
    <property type="entry name" value="RNA_pol_Rpc34"/>
</dbReference>
<feature type="transmembrane region" description="Helical" evidence="5">
    <location>
        <begin position="224"/>
        <end position="250"/>
    </location>
</feature>
<evidence type="ECO:0008006" key="8">
    <source>
        <dbReference type="Google" id="ProtNLM"/>
    </source>
</evidence>
<dbReference type="PANTHER" id="PTHR19282">
    <property type="entry name" value="TETRASPANIN"/>
    <property type="match status" value="1"/>
</dbReference>
<evidence type="ECO:0000256" key="5">
    <source>
        <dbReference type="SAM" id="Phobius"/>
    </source>
</evidence>
<reference evidence="6" key="1">
    <citation type="submission" date="2022-12" db="EMBL/GenBank/DDBJ databases">
        <title>Genome assemblies of Blomia tropicalis.</title>
        <authorList>
            <person name="Cui Y."/>
        </authorList>
    </citation>
    <scope>NUCLEOTIDE SEQUENCE</scope>
    <source>
        <tissue evidence="6">Adult mites</tissue>
    </source>
</reference>
<dbReference type="PANTHER" id="PTHR19282:SF551">
    <property type="entry name" value="RE08073P-RELATED"/>
    <property type="match status" value="1"/>
</dbReference>
<evidence type="ECO:0000313" key="6">
    <source>
        <dbReference type="EMBL" id="KAJ6220043.1"/>
    </source>
</evidence>
<dbReference type="InterPro" id="IPR008952">
    <property type="entry name" value="Tetraspanin_EC2_sf"/>
</dbReference>
<keyword evidence="4 5" id="KW-0472">Membrane</keyword>
<evidence type="ECO:0000256" key="3">
    <source>
        <dbReference type="ARBA" id="ARBA00022989"/>
    </source>
</evidence>
<evidence type="ECO:0000313" key="7">
    <source>
        <dbReference type="Proteomes" id="UP001142055"/>
    </source>
</evidence>
<protein>
    <recommendedName>
        <fullName evidence="8">Tetraspanin</fullName>
    </recommendedName>
</protein>
<keyword evidence="7" id="KW-1185">Reference proteome</keyword>
<dbReference type="Proteomes" id="UP001142055">
    <property type="component" value="Chromosome 2"/>
</dbReference>
<name>A0A9Q0RL81_BLOTA</name>
<sequence>MLSCFKYILLGVLILGGSAYLWWDSQIYLDLNELSEYYMTPFVAFLILGAVMTVVGFLGCCGAIRESSCILSLYFLFCMTMCIVCGASLYWANMNEDMVRDRIKRDMSKLIKVNYGSGKTNATELLVDRIQHDFICCGIVGPEDWIHSHYNNMNSSAFERGISAHLPEQGTYRIPTSCCQPDSSECMAKVDRIAHTERLSMIHGLNSAGCMQQFEEFIRHKWQLIILIGCALIGVQVFALLFACVLCCAITRQEDKLFAIIEPLTSSITEEELSVRMNDVDKGSRLTALNSLIKENKIKATLDKNKRPRYEKNVIEKTPEEAVFEVISESGKNGIWVRDIQPDETITGGACFESGFIREDIVKNLKSTCFQYVYDKYQESYNQMITNLHSVDNESTHLDKIYVTAQDVFNELAQRNIFTEIKLGDIEHILNILSYECKLNKMSVGVNKLAYRYNPYNRDKTDMFYSPCMLCHLYKDCKPESVHISPENCKYLSVENKEMKTILFVISWSTCILGLVKCYGGNGGAINAAIINEGHTIHAVPTNTYGGINGRTTSVNIEGGIAPMKLNFHTRSSPMYISNHHRNLIGSYKNLNSYDGPHETVYDIYKPVHFKSIEHIEPDIDYSDHTFGFKHFD</sequence>
<dbReference type="GO" id="GO:0005886">
    <property type="term" value="C:plasma membrane"/>
    <property type="evidence" value="ECO:0007669"/>
    <property type="project" value="TreeGrafter"/>
</dbReference>
<feature type="transmembrane region" description="Helical" evidence="5">
    <location>
        <begin position="7"/>
        <end position="23"/>
    </location>
</feature>
<dbReference type="EMBL" id="JAPWDV010000002">
    <property type="protein sequence ID" value="KAJ6220043.1"/>
    <property type="molecule type" value="Genomic_DNA"/>
</dbReference>
<comment type="subcellular location">
    <subcellularLocation>
        <location evidence="1">Membrane</location>
        <topology evidence="1">Multi-pass membrane protein</topology>
    </subcellularLocation>
</comment>
<organism evidence="6 7">
    <name type="scientific">Blomia tropicalis</name>
    <name type="common">Mite</name>
    <dbReference type="NCBI Taxonomy" id="40697"/>
    <lineage>
        <taxon>Eukaryota</taxon>
        <taxon>Metazoa</taxon>
        <taxon>Ecdysozoa</taxon>
        <taxon>Arthropoda</taxon>
        <taxon>Chelicerata</taxon>
        <taxon>Arachnida</taxon>
        <taxon>Acari</taxon>
        <taxon>Acariformes</taxon>
        <taxon>Sarcoptiformes</taxon>
        <taxon>Astigmata</taxon>
        <taxon>Glycyphagoidea</taxon>
        <taxon>Echimyopodidae</taxon>
        <taxon>Blomia</taxon>
    </lineage>
</organism>
<evidence type="ECO:0000256" key="2">
    <source>
        <dbReference type="ARBA" id="ARBA00022692"/>
    </source>
</evidence>
<keyword evidence="3 5" id="KW-1133">Transmembrane helix</keyword>
<comment type="caution">
    <text evidence="6">The sequence shown here is derived from an EMBL/GenBank/DDBJ whole genome shotgun (WGS) entry which is preliminary data.</text>
</comment>
<evidence type="ECO:0000256" key="4">
    <source>
        <dbReference type="ARBA" id="ARBA00023136"/>
    </source>
</evidence>
<feature type="transmembrane region" description="Helical" evidence="5">
    <location>
        <begin position="43"/>
        <end position="64"/>
    </location>
</feature>